<evidence type="ECO:0000256" key="1">
    <source>
        <dbReference type="SAM" id="Phobius"/>
    </source>
</evidence>
<keyword evidence="1" id="KW-1133">Transmembrane helix</keyword>
<evidence type="ECO:0000259" key="2">
    <source>
        <dbReference type="Pfam" id="PF13240"/>
    </source>
</evidence>
<keyword evidence="1" id="KW-0472">Membrane</keyword>
<feature type="domain" description="Zinc-ribbon" evidence="2">
    <location>
        <begin position="141"/>
        <end position="164"/>
    </location>
</feature>
<name>A0A5B9D891_9ARCH</name>
<keyword evidence="4" id="KW-1185">Reference proteome</keyword>
<accession>A0A5B9D891</accession>
<dbReference type="KEGG" id="psyt:DSAG12_01117"/>
<proteinExistence type="predicted"/>
<dbReference type="AlphaFoldDB" id="A0A5B9D891"/>
<keyword evidence="1" id="KW-0812">Transmembrane</keyword>
<feature type="transmembrane region" description="Helical" evidence="1">
    <location>
        <begin position="34"/>
        <end position="52"/>
    </location>
</feature>
<evidence type="ECO:0000313" key="4">
    <source>
        <dbReference type="Proteomes" id="UP000321408"/>
    </source>
</evidence>
<reference evidence="3 4" key="2">
    <citation type="journal article" date="2024" name="Int. J. Syst. Evol. Microbiol.">
        <title>Promethearchaeum syntrophicum gen. nov., sp. nov., an anaerobic, obligately syntrophic archaeon, the first isolate of the lineage 'Asgard' archaea, and proposal of the new archaeal phylum Promethearchaeota phyl. nov. and kingdom Promethearchaeati regn. nov.</title>
        <authorList>
            <person name="Imachi H."/>
            <person name="Nobu M.K."/>
            <person name="Kato S."/>
            <person name="Takaki Y."/>
            <person name="Miyazaki M."/>
            <person name="Miyata M."/>
            <person name="Ogawara M."/>
            <person name="Saito Y."/>
            <person name="Sakai S."/>
            <person name="Tahara Y.O."/>
            <person name="Takano Y."/>
            <person name="Tasumi E."/>
            <person name="Uematsu K."/>
            <person name="Yoshimura T."/>
            <person name="Itoh T."/>
            <person name="Ohkuma M."/>
            <person name="Takai K."/>
        </authorList>
    </citation>
    <scope>NUCLEOTIDE SEQUENCE [LARGE SCALE GENOMIC DNA]</scope>
    <source>
        <strain evidence="3 4">MK-D1</strain>
    </source>
</reference>
<evidence type="ECO:0000313" key="3">
    <source>
        <dbReference type="EMBL" id="QEE15292.1"/>
    </source>
</evidence>
<dbReference type="Gene3D" id="1.10.10.10">
    <property type="entry name" value="Winged helix-like DNA-binding domain superfamily/Winged helix DNA-binding domain"/>
    <property type="match status" value="1"/>
</dbReference>
<dbReference type="InterPro" id="IPR026870">
    <property type="entry name" value="Zinc_ribbon_dom"/>
</dbReference>
<dbReference type="Pfam" id="PF13240">
    <property type="entry name" value="Zn_Ribbon_1"/>
    <property type="match status" value="1"/>
</dbReference>
<protein>
    <submittedName>
        <fullName evidence="3">Zinc ribbon domain-containing protein</fullName>
    </submittedName>
</protein>
<feature type="transmembrane region" description="Helical" evidence="1">
    <location>
        <begin position="7"/>
        <end position="28"/>
    </location>
</feature>
<dbReference type="EMBL" id="CP042905">
    <property type="protein sequence ID" value="QEE15292.1"/>
    <property type="molecule type" value="Genomic_DNA"/>
</dbReference>
<dbReference type="RefSeq" id="WP_147662207.1">
    <property type="nucleotide sequence ID" value="NZ_CP042905.2"/>
</dbReference>
<reference evidence="3 4" key="1">
    <citation type="journal article" date="2020" name="Nature">
        <title>Isolation of an archaeon at the prokaryote-eukaryote interface.</title>
        <authorList>
            <person name="Imachi H."/>
            <person name="Nobu M.K."/>
            <person name="Nakahara N."/>
            <person name="Morono Y."/>
            <person name="Ogawara M."/>
            <person name="Takaki Y."/>
            <person name="Takano Y."/>
            <person name="Uematsu K."/>
            <person name="Ikuta T."/>
            <person name="Ito M."/>
            <person name="Matsui Y."/>
            <person name="Miyazaki M."/>
            <person name="Murata K."/>
            <person name="Saito Y."/>
            <person name="Sakai S."/>
            <person name="Song C."/>
            <person name="Tasumi E."/>
            <person name="Yamanaka Y."/>
            <person name="Yamaguchi T."/>
            <person name="Kamagata Y."/>
            <person name="Tamaki H."/>
            <person name="Takai K."/>
        </authorList>
    </citation>
    <scope>NUCLEOTIDE SEQUENCE [LARGE SCALE GENOMIC DNA]</scope>
    <source>
        <strain evidence="3 4">MK-D1</strain>
    </source>
</reference>
<sequence length="167" mass="18812">MKYEKNSYVEGISLCSLIIAGAFLYWGFNDIGSSWWNLIQIAIGLSILVGQVRAFTNRPKLRNIVLNEFTRNPNISSEEISTNTGISRKDIKAIILDLKGSGHLRGTFSQTTGKMQSVEITRQPAKEIKEIEIKPSEIQRFCKECGTEIDKSDEAQFCPYCGSKIER</sequence>
<dbReference type="GeneID" id="41329114"/>
<dbReference type="InterPro" id="IPR036388">
    <property type="entry name" value="WH-like_DNA-bd_sf"/>
</dbReference>
<dbReference type="Proteomes" id="UP000321408">
    <property type="component" value="Chromosome"/>
</dbReference>
<gene>
    <name evidence="3" type="ORF">DSAG12_01117</name>
</gene>
<organism evidence="3 4">
    <name type="scientific">Promethearchaeum syntrophicum</name>
    <dbReference type="NCBI Taxonomy" id="2594042"/>
    <lineage>
        <taxon>Archaea</taxon>
        <taxon>Promethearchaeati</taxon>
        <taxon>Promethearchaeota</taxon>
        <taxon>Promethearchaeia</taxon>
        <taxon>Promethearchaeales</taxon>
        <taxon>Promethearchaeaceae</taxon>
        <taxon>Promethearchaeum</taxon>
    </lineage>
</organism>